<evidence type="ECO:0000256" key="3">
    <source>
        <dbReference type="RuleBase" id="RU362118"/>
    </source>
</evidence>
<proteinExistence type="inferred from homology"/>
<organism evidence="4 5">
    <name type="scientific">Photobacterium aphoticum</name>
    <dbReference type="NCBI Taxonomy" id="754436"/>
    <lineage>
        <taxon>Bacteria</taxon>
        <taxon>Pseudomonadati</taxon>
        <taxon>Pseudomonadota</taxon>
        <taxon>Gammaproteobacteria</taxon>
        <taxon>Vibrionales</taxon>
        <taxon>Vibrionaceae</taxon>
        <taxon>Photobacterium</taxon>
    </lineage>
</organism>
<accession>A0A090QRL4</accession>
<evidence type="ECO:0000256" key="1">
    <source>
        <dbReference type="ARBA" id="ARBA00001933"/>
    </source>
</evidence>
<dbReference type="eggNOG" id="COG0626">
    <property type="taxonomic scope" value="Bacteria"/>
</dbReference>
<evidence type="ECO:0000256" key="2">
    <source>
        <dbReference type="ARBA" id="ARBA00022898"/>
    </source>
</evidence>
<dbReference type="STRING" id="754436.JCM19237_4903"/>
<comment type="cofactor">
    <cofactor evidence="1 3">
        <name>pyridoxal 5'-phosphate</name>
        <dbReference type="ChEBI" id="CHEBI:597326"/>
    </cofactor>
</comment>
<dbReference type="EC" id="2.5.1.48" evidence="4"/>
<dbReference type="AlphaFoldDB" id="A0A090QRL4"/>
<protein>
    <submittedName>
        <fullName evidence="4">Cystathionine gamma-synthase</fullName>
        <ecNumber evidence="4">2.5.1.48</ecNumber>
    </submittedName>
</protein>
<dbReference type="Pfam" id="PF01053">
    <property type="entry name" value="Cys_Met_Meta_PP"/>
    <property type="match status" value="1"/>
</dbReference>
<comment type="caution">
    <text evidence="4">The sequence shown here is derived from an EMBL/GenBank/DDBJ whole genome shotgun (WGS) entry which is preliminary data.</text>
</comment>
<dbReference type="SUPFAM" id="SSF53383">
    <property type="entry name" value="PLP-dependent transferases"/>
    <property type="match status" value="1"/>
</dbReference>
<dbReference type="GO" id="GO:0019346">
    <property type="term" value="P:transsulfuration"/>
    <property type="evidence" value="ECO:0007669"/>
    <property type="project" value="InterPro"/>
</dbReference>
<keyword evidence="2 3" id="KW-0663">Pyridoxal phosphate</keyword>
<reference evidence="4 5" key="1">
    <citation type="journal article" date="2014" name="Genome Announc.">
        <title>Draft Genome Sequences of Two Vibrionaceae Species, Vibrio ponticus C121 and Photobacterium aphoticum C119, Isolated as Coral Reef Microbiota.</title>
        <authorList>
            <person name="Al-saari N."/>
            <person name="Meirelles P.M."/>
            <person name="Mino S."/>
            <person name="Suda W."/>
            <person name="Oshima K."/>
            <person name="Hattori M."/>
            <person name="Ohkuma M."/>
            <person name="Thompson F.L."/>
            <person name="Gomez-Gil B."/>
            <person name="Sawabe T."/>
            <person name="Sawabe T."/>
        </authorList>
    </citation>
    <scope>NUCLEOTIDE SEQUENCE [LARGE SCALE GENOMIC DNA]</scope>
    <source>
        <strain evidence="4 5">JCM 19237</strain>
    </source>
</reference>
<keyword evidence="4" id="KW-0808">Transferase</keyword>
<dbReference type="GO" id="GO:0030170">
    <property type="term" value="F:pyridoxal phosphate binding"/>
    <property type="evidence" value="ECO:0007669"/>
    <property type="project" value="InterPro"/>
</dbReference>
<sequence length="92" mass="9806">MSDQKLATVAVRTGIDSDTQYNAVVPPLYLTSTYSFPQLGEVPTYDYSRSGNPTRNTLADALSTLEGGAGGRGHQLRDSCDEPACVRPVRAG</sequence>
<name>A0A090QRL4_9GAMM</name>
<dbReference type="InterPro" id="IPR015424">
    <property type="entry name" value="PyrdxlP-dep_Trfase"/>
</dbReference>
<dbReference type="InterPro" id="IPR015421">
    <property type="entry name" value="PyrdxlP-dep_Trfase_major"/>
</dbReference>
<gene>
    <name evidence="4" type="ORF">JCM19237_4903</name>
</gene>
<dbReference type="EMBL" id="BBMN01000008">
    <property type="protein sequence ID" value="GAL05830.1"/>
    <property type="molecule type" value="Genomic_DNA"/>
</dbReference>
<dbReference type="Gene3D" id="3.40.640.10">
    <property type="entry name" value="Type I PLP-dependent aspartate aminotransferase-like (Major domain)"/>
    <property type="match status" value="1"/>
</dbReference>
<comment type="similarity">
    <text evidence="3">Belongs to the trans-sulfuration enzymes family.</text>
</comment>
<evidence type="ECO:0000313" key="5">
    <source>
        <dbReference type="Proteomes" id="UP000029227"/>
    </source>
</evidence>
<dbReference type="Proteomes" id="UP000029227">
    <property type="component" value="Unassembled WGS sequence"/>
</dbReference>
<dbReference type="GO" id="GO:0003962">
    <property type="term" value="F:cystathionine gamma-synthase activity"/>
    <property type="evidence" value="ECO:0007669"/>
    <property type="project" value="UniProtKB-EC"/>
</dbReference>
<dbReference type="InterPro" id="IPR000277">
    <property type="entry name" value="Cys/Met-Metab_PyrdxlP-dep_enz"/>
</dbReference>
<evidence type="ECO:0000313" key="4">
    <source>
        <dbReference type="EMBL" id="GAL05830.1"/>
    </source>
</evidence>